<dbReference type="InterPro" id="IPR029045">
    <property type="entry name" value="ClpP/crotonase-like_dom_sf"/>
</dbReference>
<dbReference type="Proteomes" id="UP001312908">
    <property type="component" value="Unassembled WGS sequence"/>
</dbReference>
<organism evidence="2 3">
    <name type="scientific">Sorlinia euscelidii</name>
    <dbReference type="NCBI Taxonomy" id="3081148"/>
    <lineage>
        <taxon>Bacteria</taxon>
        <taxon>Pseudomonadati</taxon>
        <taxon>Pseudomonadota</taxon>
        <taxon>Alphaproteobacteria</taxon>
        <taxon>Acetobacterales</taxon>
        <taxon>Acetobacteraceae</taxon>
        <taxon>Sorlinia</taxon>
    </lineage>
</organism>
<feature type="domain" description="Activating protease CtpA/B N-terminal" evidence="1">
    <location>
        <begin position="42"/>
        <end position="102"/>
    </location>
</feature>
<dbReference type="EMBL" id="JAWJZY010000001">
    <property type="protein sequence ID" value="MEE8657425.1"/>
    <property type="molecule type" value="Genomic_DNA"/>
</dbReference>
<keyword evidence="3" id="KW-1185">Reference proteome</keyword>
<reference evidence="2 3" key="1">
    <citation type="submission" date="2023-10" db="EMBL/GenBank/DDBJ databases">
        <title>Sorlinia euscelidii gen. nov., sp. nov., an acetic acid bacteria isolated from the gut of Euscelidius variegatus emitter.</title>
        <authorList>
            <person name="Michoud G."/>
            <person name="Marasco R."/>
            <person name="Seferji K."/>
            <person name="Gonella E."/>
            <person name="Garuglieri E."/>
            <person name="Alma A."/>
            <person name="Mapelli F."/>
            <person name="Borin S."/>
            <person name="Daffonchio D."/>
            <person name="Crotti E."/>
        </authorList>
    </citation>
    <scope>NUCLEOTIDE SEQUENCE [LARGE SCALE GENOMIC DNA]</scope>
    <source>
        <strain evidence="2 3">EV16P</strain>
    </source>
</reference>
<proteinExistence type="predicted"/>
<comment type="caution">
    <text evidence="2">The sequence shown here is derived from an EMBL/GenBank/DDBJ whole genome shotgun (WGS) entry which is preliminary data.</text>
</comment>
<dbReference type="Gene3D" id="3.30.750.44">
    <property type="match status" value="1"/>
</dbReference>
<evidence type="ECO:0000313" key="2">
    <source>
        <dbReference type="EMBL" id="MEE8657425.1"/>
    </source>
</evidence>
<dbReference type="SUPFAM" id="SSF52096">
    <property type="entry name" value="ClpP/crotonase"/>
    <property type="match status" value="1"/>
</dbReference>
<name>A0ABU7TYF3_9PROT</name>
<evidence type="ECO:0000259" key="1">
    <source>
        <dbReference type="Pfam" id="PF22694"/>
    </source>
</evidence>
<dbReference type="InterPro" id="IPR055210">
    <property type="entry name" value="CtpA/B_N"/>
</dbReference>
<dbReference type="Pfam" id="PF22694">
    <property type="entry name" value="CtpB_N-like"/>
    <property type="match status" value="1"/>
</dbReference>
<evidence type="ECO:0000313" key="3">
    <source>
        <dbReference type="Proteomes" id="UP001312908"/>
    </source>
</evidence>
<gene>
    <name evidence="2" type="ORF">DOFOFD_00115</name>
</gene>
<accession>A0ABU7TYF3</accession>
<sequence length="145" mass="15847">MKLRTGLILGSSFLAGLGVASFIGLSDPSRYQSLIGASALARDASQKSDSPEETLKLLNLFGSVLDLVKNDYVEPVTDKKLIENALDGLVGNLDPHSSFMTEKQYKEMMTQISGKFGGWGRRSFTKMDMSALYRRLRALRPSAPG</sequence>
<protein>
    <recommendedName>
        <fullName evidence="1">Activating protease CtpA/B N-terminal domain-containing protein</fullName>
    </recommendedName>
</protein>